<dbReference type="InterPro" id="IPR036188">
    <property type="entry name" value="FAD/NAD-bd_sf"/>
</dbReference>
<dbReference type="Pfam" id="PF01494">
    <property type="entry name" value="FAD_binding_3"/>
    <property type="match status" value="1"/>
</dbReference>
<dbReference type="EMBL" id="CP036291">
    <property type="protein sequence ID" value="QDU90753.1"/>
    <property type="molecule type" value="Genomic_DNA"/>
</dbReference>
<dbReference type="GO" id="GO:0071949">
    <property type="term" value="F:FAD binding"/>
    <property type="evidence" value="ECO:0007669"/>
    <property type="project" value="InterPro"/>
</dbReference>
<dbReference type="PANTHER" id="PTHR13789:SF318">
    <property type="entry name" value="GERANYLGERANYL DIPHOSPHATE REDUCTASE"/>
    <property type="match status" value="1"/>
</dbReference>
<dbReference type="KEGG" id="pnd:Pla175_41650"/>
<dbReference type="Gene3D" id="3.50.50.60">
    <property type="entry name" value="FAD/NAD(P)-binding domain"/>
    <property type="match status" value="1"/>
</dbReference>
<dbReference type="Proteomes" id="UP000317429">
    <property type="component" value="Chromosome"/>
</dbReference>
<evidence type="ECO:0000313" key="7">
    <source>
        <dbReference type="EMBL" id="QDU90753.1"/>
    </source>
</evidence>
<evidence type="ECO:0000256" key="5">
    <source>
        <dbReference type="ARBA" id="ARBA00023033"/>
    </source>
</evidence>
<proteinExistence type="predicted"/>
<keyword evidence="3" id="KW-0274">FAD</keyword>
<evidence type="ECO:0000256" key="1">
    <source>
        <dbReference type="ARBA" id="ARBA00001974"/>
    </source>
</evidence>
<dbReference type="PANTHER" id="PTHR13789">
    <property type="entry name" value="MONOOXYGENASE"/>
    <property type="match status" value="1"/>
</dbReference>
<evidence type="ECO:0000256" key="2">
    <source>
        <dbReference type="ARBA" id="ARBA00022630"/>
    </source>
</evidence>
<keyword evidence="5 7" id="KW-0503">Monooxygenase</keyword>
<evidence type="ECO:0000256" key="3">
    <source>
        <dbReference type="ARBA" id="ARBA00022827"/>
    </source>
</evidence>
<keyword evidence="4 7" id="KW-0560">Oxidoreductase</keyword>
<dbReference type="AlphaFoldDB" id="A0A518DH02"/>
<name>A0A518DH02_9BACT</name>
<dbReference type="EC" id="1.14.13.114" evidence="7"/>
<evidence type="ECO:0000313" key="8">
    <source>
        <dbReference type="Proteomes" id="UP000317429"/>
    </source>
</evidence>
<protein>
    <submittedName>
        <fullName evidence="7">6-hydroxynicotinate 3-monooxygenase</fullName>
        <ecNumber evidence="7">1.14.13.114</ecNumber>
    </submittedName>
</protein>
<feature type="domain" description="FAD-binding" evidence="6">
    <location>
        <begin position="7"/>
        <end position="341"/>
    </location>
</feature>
<sequence>MRPGLIVIAGGGIGGLTAAIALRQAGFCVRVLERAESLRPVGAGITLQVNAMAALAKLGLAEGVAARGQQIDFVVSHRPDGSRRTRVDLRSISTQLGAPCVSIHRCELQAELLRALGDGALATGAGVQGLEMPAAGRSRLQTTSGETIEADVVIGADGVHSVVRRSLGLNARESTRYVCWRGVAEPPAGGSGDPHSGAGWWGNGLAFGCFPLAGNRLYWYATHRADQPKRVEGCAAKRWLLDCFSGWDAQIYAMIEATPCDAIFGTPIFEMAPLAAWGRGAVTLLGDAAHPMTPSMGQGGGMAIEDAVVLARCLARAPDAVAGLRAYEAARRSRTAAMVRVSGRMTAIAHREGLSAAAARLAIPFAPQWLRTRQLRRLYRFE</sequence>
<organism evidence="7 8">
    <name type="scientific">Pirellulimonas nuda</name>
    <dbReference type="NCBI Taxonomy" id="2528009"/>
    <lineage>
        <taxon>Bacteria</taxon>
        <taxon>Pseudomonadati</taxon>
        <taxon>Planctomycetota</taxon>
        <taxon>Planctomycetia</taxon>
        <taxon>Pirellulales</taxon>
        <taxon>Lacipirellulaceae</taxon>
        <taxon>Pirellulimonas</taxon>
    </lineage>
</organism>
<gene>
    <name evidence="7" type="ORF">Pla175_41650</name>
</gene>
<dbReference type="RefSeq" id="WP_145289873.1">
    <property type="nucleotide sequence ID" value="NZ_CP036291.1"/>
</dbReference>
<dbReference type="InterPro" id="IPR002938">
    <property type="entry name" value="FAD-bd"/>
</dbReference>
<evidence type="ECO:0000259" key="6">
    <source>
        <dbReference type="Pfam" id="PF01494"/>
    </source>
</evidence>
<reference evidence="7 8" key="1">
    <citation type="submission" date="2019-02" db="EMBL/GenBank/DDBJ databases">
        <title>Deep-cultivation of Planctomycetes and their phenomic and genomic characterization uncovers novel biology.</title>
        <authorList>
            <person name="Wiegand S."/>
            <person name="Jogler M."/>
            <person name="Boedeker C."/>
            <person name="Pinto D."/>
            <person name="Vollmers J."/>
            <person name="Rivas-Marin E."/>
            <person name="Kohn T."/>
            <person name="Peeters S.H."/>
            <person name="Heuer A."/>
            <person name="Rast P."/>
            <person name="Oberbeckmann S."/>
            <person name="Bunk B."/>
            <person name="Jeske O."/>
            <person name="Meyerdierks A."/>
            <person name="Storesund J.E."/>
            <person name="Kallscheuer N."/>
            <person name="Luecker S."/>
            <person name="Lage O.M."/>
            <person name="Pohl T."/>
            <person name="Merkel B.J."/>
            <person name="Hornburger P."/>
            <person name="Mueller R.-W."/>
            <person name="Bruemmer F."/>
            <person name="Labrenz M."/>
            <person name="Spormann A.M."/>
            <person name="Op den Camp H."/>
            <person name="Overmann J."/>
            <person name="Amann R."/>
            <person name="Jetten M.S.M."/>
            <person name="Mascher T."/>
            <person name="Medema M.H."/>
            <person name="Devos D.P."/>
            <person name="Kaster A.-K."/>
            <person name="Ovreas L."/>
            <person name="Rohde M."/>
            <person name="Galperin M.Y."/>
            <person name="Jogler C."/>
        </authorList>
    </citation>
    <scope>NUCLEOTIDE SEQUENCE [LARGE SCALE GENOMIC DNA]</scope>
    <source>
        <strain evidence="7 8">Pla175</strain>
    </source>
</reference>
<comment type="cofactor">
    <cofactor evidence="1">
        <name>FAD</name>
        <dbReference type="ChEBI" id="CHEBI:57692"/>
    </cofactor>
</comment>
<dbReference type="InterPro" id="IPR050493">
    <property type="entry name" value="FAD-dep_Monooxygenase_BioMet"/>
</dbReference>
<accession>A0A518DH02</accession>
<evidence type="ECO:0000256" key="4">
    <source>
        <dbReference type="ARBA" id="ARBA00023002"/>
    </source>
</evidence>
<dbReference type="GO" id="GO:0043731">
    <property type="term" value="F:6-hydroxynicotinate 3-monooxygenase activity"/>
    <property type="evidence" value="ECO:0007669"/>
    <property type="project" value="UniProtKB-EC"/>
</dbReference>
<keyword evidence="2" id="KW-0285">Flavoprotein</keyword>
<keyword evidence="8" id="KW-1185">Reference proteome</keyword>
<dbReference type="SUPFAM" id="SSF51905">
    <property type="entry name" value="FAD/NAD(P)-binding domain"/>
    <property type="match status" value="1"/>
</dbReference>
<dbReference type="OrthoDB" id="9766816at2"/>
<dbReference type="PRINTS" id="PR00420">
    <property type="entry name" value="RNGMNOXGNASE"/>
</dbReference>